<reference evidence="7" key="1">
    <citation type="submission" date="2025-08" db="UniProtKB">
        <authorList>
            <consortium name="Ensembl"/>
        </authorList>
    </citation>
    <scope>IDENTIFICATION</scope>
</reference>
<dbReference type="InterPro" id="IPR011010">
    <property type="entry name" value="DNA_brk_join_enz"/>
</dbReference>
<accession>A0A8C9XGL7</accession>
<dbReference type="Gene3D" id="1.10.443.10">
    <property type="entry name" value="Intergrase catalytic core"/>
    <property type="match status" value="1"/>
</dbReference>
<dbReference type="GO" id="GO:0006310">
    <property type="term" value="P:DNA recombination"/>
    <property type="evidence" value="ECO:0007669"/>
    <property type="project" value="UniProtKB-KW"/>
</dbReference>
<dbReference type="AlphaFoldDB" id="A0A8C9XGL7"/>
<keyword evidence="3" id="KW-0832">Ubl conjugation</keyword>
<keyword evidence="2" id="KW-0597">Phosphoprotein</keyword>
<feature type="domain" description="ZMYM2-like/QRICH1 C-terminal" evidence="6">
    <location>
        <begin position="176"/>
        <end position="318"/>
    </location>
</feature>
<feature type="region of interest" description="Disordered" evidence="5">
    <location>
        <begin position="356"/>
        <end position="393"/>
    </location>
</feature>
<reference evidence="7" key="2">
    <citation type="submission" date="2025-09" db="UniProtKB">
        <authorList>
            <consortium name="Ensembl"/>
        </authorList>
    </citation>
    <scope>IDENTIFICATION</scope>
</reference>
<dbReference type="Proteomes" id="UP000694568">
    <property type="component" value="Unplaced"/>
</dbReference>
<evidence type="ECO:0000256" key="2">
    <source>
        <dbReference type="ARBA" id="ARBA00022553"/>
    </source>
</evidence>
<dbReference type="InterPro" id="IPR021893">
    <property type="entry name" value="ZMYM2-like_C"/>
</dbReference>
<keyword evidence="1" id="KW-1017">Isopeptide bond</keyword>
<dbReference type="SUPFAM" id="SSF56349">
    <property type="entry name" value="DNA breaking-rejoining enzymes"/>
    <property type="match status" value="1"/>
</dbReference>
<proteinExistence type="predicted"/>
<name>A0A8C9XGL7_SANLU</name>
<dbReference type="InterPro" id="IPR013762">
    <property type="entry name" value="Integrase-like_cat_sf"/>
</dbReference>
<dbReference type="InterPro" id="IPR052787">
    <property type="entry name" value="MAVS"/>
</dbReference>
<dbReference type="PANTHER" id="PTHR21446">
    <property type="entry name" value="DUF3504 DOMAIN-CONTAINING PROTEIN"/>
    <property type="match status" value="1"/>
</dbReference>
<evidence type="ECO:0000313" key="8">
    <source>
        <dbReference type="Proteomes" id="UP000694568"/>
    </source>
</evidence>
<dbReference type="Ensembl" id="ENSSLUT00000008575.1">
    <property type="protein sequence ID" value="ENSSLUP00000008302.1"/>
    <property type="gene ID" value="ENSSLUG00000003927.1"/>
</dbReference>
<evidence type="ECO:0000256" key="3">
    <source>
        <dbReference type="ARBA" id="ARBA00022843"/>
    </source>
</evidence>
<protein>
    <recommendedName>
        <fullName evidence="6">ZMYM2-like/QRICH1 C-terminal domain-containing protein</fullName>
    </recommendedName>
</protein>
<keyword evidence="8" id="KW-1185">Reference proteome</keyword>
<evidence type="ECO:0000256" key="5">
    <source>
        <dbReference type="SAM" id="MobiDB-lite"/>
    </source>
</evidence>
<dbReference type="GeneTree" id="ENSGT00510000049120"/>
<dbReference type="PANTHER" id="PTHR21446:SF12">
    <property type="entry name" value="POTASSIUM CHANNEL TETRAMERIZATION DOMAIN CONTAINING 1"/>
    <property type="match status" value="1"/>
</dbReference>
<organism evidence="7 8">
    <name type="scientific">Sander lucioperca</name>
    <name type="common">Pike-perch</name>
    <name type="synonym">Perca lucioperca</name>
    <dbReference type="NCBI Taxonomy" id="283035"/>
    <lineage>
        <taxon>Eukaryota</taxon>
        <taxon>Metazoa</taxon>
        <taxon>Chordata</taxon>
        <taxon>Craniata</taxon>
        <taxon>Vertebrata</taxon>
        <taxon>Euteleostomi</taxon>
        <taxon>Actinopterygii</taxon>
        <taxon>Neopterygii</taxon>
        <taxon>Teleostei</taxon>
        <taxon>Neoteleostei</taxon>
        <taxon>Acanthomorphata</taxon>
        <taxon>Eupercaria</taxon>
        <taxon>Perciformes</taxon>
        <taxon>Percoidei</taxon>
        <taxon>Percidae</taxon>
        <taxon>Luciopercinae</taxon>
        <taxon>Sander</taxon>
    </lineage>
</organism>
<evidence type="ECO:0000256" key="4">
    <source>
        <dbReference type="ARBA" id="ARBA00023172"/>
    </source>
</evidence>
<dbReference type="Pfam" id="PF12012">
    <property type="entry name" value="DUF3504"/>
    <property type="match status" value="1"/>
</dbReference>
<feature type="compositionally biased region" description="Low complexity" evidence="5">
    <location>
        <begin position="361"/>
        <end position="392"/>
    </location>
</feature>
<keyword evidence="4" id="KW-0233">DNA recombination</keyword>
<evidence type="ECO:0000259" key="6">
    <source>
        <dbReference type="Pfam" id="PF12012"/>
    </source>
</evidence>
<dbReference type="GO" id="GO:0015074">
    <property type="term" value="P:DNA integration"/>
    <property type="evidence" value="ECO:0007669"/>
    <property type="project" value="InterPro"/>
</dbReference>
<sequence length="419" mass="46870">MTSTNNFNIFGVGKTFEDWLKSNEDDGMTTEKDKSQGTRFRDLTDEELRTIEDGALEPNTKKATAFSIKVFTEWKSHQKDRLTVTSDPDTCSAEELNDLLRRFYATVQSAVGEPYSVAMMTAIRASLNRHFSRFSLYADSEFTTSNRVFKSIVKTHRKNGQDKAKHHPHVTEADLKLLRESTALSPDTPLGLVSKVWFDLQLCLARRGTEGTRELTASSFAINVDDAGDEYVSLSFNPETKNHKNTNHPNKENLRGAMYAEPSNPRYPVLSFKKYLTRRPPGVTAFYLHPLKDPQPHLWYSTQPMGKNYLGDMLPRLSKAAGLTTRYTNHSLRSTAVRRLSEAGLESRQIMSVTGHSRVLSAPQQASAASMVSPPQAAQSSQPTSSDSSFSAMNSPMPFSMSHFTINGNVQFNTHKLIA</sequence>
<evidence type="ECO:0000313" key="7">
    <source>
        <dbReference type="Ensembl" id="ENSSLUP00000008302.1"/>
    </source>
</evidence>
<evidence type="ECO:0000256" key="1">
    <source>
        <dbReference type="ARBA" id="ARBA00022499"/>
    </source>
</evidence>
<dbReference type="GO" id="GO:0003677">
    <property type="term" value="F:DNA binding"/>
    <property type="evidence" value="ECO:0007669"/>
    <property type="project" value="InterPro"/>
</dbReference>